<dbReference type="PANTHER" id="PTHR32120">
    <property type="entry name" value="SMALL RIBOSOMAL SUBUNIT BIOGENESIS GTPASE RSGA"/>
    <property type="match status" value="1"/>
</dbReference>
<gene>
    <name evidence="1" type="ORF">Fot_15203</name>
</gene>
<protein>
    <submittedName>
        <fullName evidence="1">Small ribosomal subunit biogenesis GTPase RsgA 1</fullName>
    </submittedName>
</protein>
<dbReference type="SUPFAM" id="SSF50249">
    <property type="entry name" value="Nucleic acid-binding proteins"/>
    <property type="match status" value="1"/>
</dbReference>
<accession>A0ABD1W8H0</accession>
<dbReference type="InterPro" id="IPR004881">
    <property type="entry name" value="Ribosome_biogen_GTPase_RsgA"/>
</dbReference>
<dbReference type="EMBL" id="JBFOLJ010000004">
    <property type="protein sequence ID" value="KAL2545970.1"/>
    <property type="molecule type" value="Genomic_DNA"/>
</dbReference>
<dbReference type="InterPro" id="IPR012340">
    <property type="entry name" value="NA-bd_OB-fold"/>
</dbReference>
<dbReference type="Proteomes" id="UP001604277">
    <property type="component" value="Unassembled WGS sequence"/>
</dbReference>
<name>A0ABD1W8H0_9LAMI</name>
<reference evidence="2" key="1">
    <citation type="submission" date="2024-07" db="EMBL/GenBank/DDBJ databases">
        <title>Two chromosome-level genome assemblies of Korean endemic species Abeliophyllum distichum and Forsythia ovata (Oleaceae).</title>
        <authorList>
            <person name="Jang H."/>
        </authorList>
    </citation>
    <scope>NUCLEOTIDE SEQUENCE [LARGE SCALE GENOMIC DNA]</scope>
</reference>
<keyword evidence="2" id="KW-1185">Reference proteome</keyword>
<dbReference type="PANTHER" id="PTHR32120:SF11">
    <property type="entry name" value="SMALL RIBOSOMAL SUBUNIT BIOGENESIS GTPASE RSGA 1, MITOCHONDRIAL-RELATED"/>
    <property type="match status" value="1"/>
</dbReference>
<organism evidence="1 2">
    <name type="scientific">Forsythia ovata</name>
    <dbReference type="NCBI Taxonomy" id="205694"/>
    <lineage>
        <taxon>Eukaryota</taxon>
        <taxon>Viridiplantae</taxon>
        <taxon>Streptophyta</taxon>
        <taxon>Embryophyta</taxon>
        <taxon>Tracheophyta</taxon>
        <taxon>Spermatophyta</taxon>
        <taxon>Magnoliopsida</taxon>
        <taxon>eudicotyledons</taxon>
        <taxon>Gunneridae</taxon>
        <taxon>Pentapetalae</taxon>
        <taxon>asterids</taxon>
        <taxon>lamiids</taxon>
        <taxon>Lamiales</taxon>
        <taxon>Oleaceae</taxon>
        <taxon>Forsythieae</taxon>
        <taxon>Forsythia</taxon>
    </lineage>
</organism>
<evidence type="ECO:0000313" key="2">
    <source>
        <dbReference type="Proteomes" id="UP001604277"/>
    </source>
</evidence>
<proteinExistence type="predicted"/>
<comment type="caution">
    <text evidence="1">The sequence shown here is derived from an EMBL/GenBank/DDBJ whole genome shotgun (WGS) entry which is preliminary data.</text>
</comment>
<evidence type="ECO:0000313" key="1">
    <source>
        <dbReference type="EMBL" id="KAL2545970.1"/>
    </source>
</evidence>
<dbReference type="AlphaFoldDB" id="A0ABD1W8H0"/>
<sequence length="146" mass="16531">MSSAKAKKLKKQRRFLKRVEEAAQLMYQMIMEGLRNLIEARETFKKKFSSLAPVLSQNSKPNPVEDQAIGTVAASQANFMRVIVNSLPLEDARTADSERFGVELLCVVKAVLKKIKMRVLVGDKVLVSSIDWVDRRLLIMYFSGRA</sequence>